<dbReference type="VEuPathDB" id="ToxoDB:EMWEY_00043730"/>
<name>U6MBT9_EIMMA</name>
<gene>
    <name evidence="1" type="ORF">EMWEY_00043730</name>
</gene>
<dbReference type="Proteomes" id="UP000030763">
    <property type="component" value="Unassembled WGS sequence"/>
</dbReference>
<evidence type="ECO:0000313" key="2">
    <source>
        <dbReference type="Proteomes" id="UP000030763"/>
    </source>
</evidence>
<organism evidence="1 2">
    <name type="scientific">Eimeria maxima</name>
    <name type="common">Coccidian parasite</name>
    <dbReference type="NCBI Taxonomy" id="5804"/>
    <lineage>
        <taxon>Eukaryota</taxon>
        <taxon>Sar</taxon>
        <taxon>Alveolata</taxon>
        <taxon>Apicomplexa</taxon>
        <taxon>Conoidasida</taxon>
        <taxon>Coccidia</taxon>
        <taxon>Eucoccidiorida</taxon>
        <taxon>Eimeriorina</taxon>
        <taxon>Eimeriidae</taxon>
        <taxon>Eimeria</taxon>
    </lineage>
</organism>
<dbReference type="EMBL" id="HG722177">
    <property type="protein sequence ID" value="CDJ61677.1"/>
    <property type="molecule type" value="Genomic_DNA"/>
</dbReference>
<accession>U6MBT9</accession>
<sequence>MLVLALRCERSSAARQTHTDISCDCSVFVQTFWMEAVSAKASLSHPVRADKAVFDILSACIPSEHELFTGHMGTMFATLPCRPMYNMGLECLLSAGRSLPPTMTHFTVECTVLGSAPHCALQIMDVQRLNTASGFVVMDAPSPTHTLAWHYTGKSGGHVGTWLSHTSSVSRSRDGTHTDCKEKDAFAPAHHLGFHAIPSPAMLNVTLFKLTGIAFRVLEQMHREDQLRIAAGRLHRFA</sequence>
<evidence type="ECO:0000313" key="1">
    <source>
        <dbReference type="EMBL" id="CDJ61677.1"/>
    </source>
</evidence>
<proteinExistence type="predicted"/>
<keyword evidence="2" id="KW-1185">Reference proteome</keyword>
<dbReference type="RefSeq" id="XP_013338327.1">
    <property type="nucleotide sequence ID" value="XM_013482873.1"/>
</dbReference>
<reference evidence="1" key="1">
    <citation type="submission" date="2013-10" db="EMBL/GenBank/DDBJ databases">
        <title>Genomic analysis of the causative agents of coccidiosis in chickens.</title>
        <authorList>
            <person name="Reid A.J."/>
            <person name="Blake D."/>
            <person name="Billington K."/>
            <person name="Browne H."/>
            <person name="Dunn M."/>
            <person name="Hung S."/>
            <person name="Kawahara F."/>
            <person name="Miranda-Saavedra D."/>
            <person name="Mourier T."/>
            <person name="Nagra H."/>
            <person name="Otto T.D."/>
            <person name="Rawlings N."/>
            <person name="Sanchez A."/>
            <person name="Sanders M."/>
            <person name="Subramaniam C."/>
            <person name="Tay Y."/>
            <person name="Dear P."/>
            <person name="Doerig C."/>
            <person name="Gruber A."/>
            <person name="Parkinson J."/>
            <person name="Shirley M."/>
            <person name="Wan K.L."/>
            <person name="Berriman M."/>
            <person name="Tomley F."/>
            <person name="Pain A."/>
        </authorList>
    </citation>
    <scope>NUCLEOTIDE SEQUENCE [LARGE SCALE GENOMIC DNA]</scope>
    <source>
        <strain evidence="1">Weybridge</strain>
    </source>
</reference>
<reference evidence="1" key="2">
    <citation type="submission" date="2013-10" db="EMBL/GenBank/DDBJ databases">
        <authorList>
            <person name="Aslett M."/>
        </authorList>
    </citation>
    <scope>NUCLEOTIDE SEQUENCE [LARGE SCALE GENOMIC DNA]</scope>
    <source>
        <strain evidence="1">Weybridge</strain>
    </source>
</reference>
<dbReference type="AlphaFoldDB" id="U6MBT9"/>
<dbReference type="GeneID" id="25338359"/>
<protein>
    <submittedName>
        <fullName evidence="1">Uncharacterized protein</fullName>
    </submittedName>
</protein>